<feature type="domain" description="Methyltransferase" evidence="3">
    <location>
        <begin position="24"/>
        <end position="108"/>
    </location>
</feature>
<dbReference type="InterPro" id="IPR029063">
    <property type="entry name" value="SAM-dependent_MTases_sf"/>
</dbReference>
<dbReference type="CDD" id="cd02440">
    <property type="entry name" value="AdoMet_MTases"/>
    <property type="match status" value="1"/>
</dbReference>
<keyword evidence="2 4" id="KW-0808">Transferase</keyword>
<evidence type="ECO:0000313" key="5">
    <source>
        <dbReference type="Proteomes" id="UP000292346"/>
    </source>
</evidence>
<comment type="caution">
    <text evidence="4">The sequence shown here is derived from an EMBL/GenBank/DDBJ whole genome shotgun (WGS) entry which is preliminary data.</text>
</comment>
<evidence type="ECO:0000259" key="3">
    <source>
        <dbReference type="Pfam" id="PF13649"/>
    </source>
</evidence>
<proteinExistence type="predicted"/>
<dbReference type="GO" id="GO:0008168">
    <property type="term" value="F:methyltransferase activity"/>
    <property type="evidence" value="ECO:0007669"/>
    <property type="project" value="UniProtKB-KW"/>
</dbReference>
<organism evidence="4 5">
    <name type="scientific">Kribbella soli</name>
    <dbReference type="NCBI Taxonomy" id="1124743"/>
    <lineage>
        <taxon>Bacteria</taxon>
        <taxon>Bacillati</taxon>
        <taxon>Actinomycetota</taxon>
        <taxon>Actinomycetes</taxon>
        <taxon>Propionibacteriales</taxon>
        <taxon>Kribbellaceae</taxon>
        <taxon>Kribbella</taxon>
    </lineage>
</organism>
<dbReference type="InterPro" id="IPR051052">
    <property type="entry name" value="Diverse_substrate_MTase"/>
</dbReference>
<dbReference type="OrthoDB" id="9797252at2"/>
<dbReference type="InterPro" id="IPR041698">
    <property type="entry name" value="Methyltransf_25"/>
</dbReference>
<evidence type="ECO:0000313" key="4">
    <source>
        <dbReference type="EMBL" id="TCC02005.1"/>
    </source>
</evidence>
<dbReference type="Pfam" id="PF13649">
    <property type="entry name" value="Methyltransf_25"/>
    <property type="match status" value="1"/>
</dbReference>
<dbReference type="SUPFAM" id="SSF53335">
    <property type="entry name" value="S-adenosyl-L-methionine-dependent methyltransferases"/>
    <property type="match status" value="1"/>
</dbReference>
<dbReference type="AlphaFoldDB" id="A0A4R0GVI1"/>
<dbReference type="GO" id="GO:0032259">
    <property type="term" value="P:methylation"/>
    <property type="evidence" value="ECO:0007669"/>
    <property type="project" value="UniProtKB-KW"/>
</dbReference>
<reference evidence="4 5" key="1">
    <citation type="submission" date="2019-02" db="EMBL/GenBank/DDBJ databases">
        <title>Kribbella capetownensis sp. nov. and Kribbella speibonae sp. nov., isolated from soil.</title>
        <authorList>
            <person name="Curtis S.M."/>
            <person name="Norton I."/>
            <person name="Everest G.J."/>
            <person name="Meyers P.R."/>
        </authorList>
    </citation>
    <scope>NUCLEOTIDE SEQUENCE [LARGE SCALE GENOMIC DNA]</scope>
    <source>
        <strain evidence="4 5">KCTC 29219</strain>
    </source>
</reference>
<dbReference type="PANTHER" id="PTHR44942">
    <property type="entry name" value="METHYLTRANSF_11 DOMAIN-CONTAINING PROTEIN"/>
    <property type="match status" value="1"/>
</dbReference>
<gene>
    <name evidence="4" type="ORF">E0H45_39745</name>
</gene>
<keyword evidence="1 4" id="KW-0489">Methyltransferase</keyword>
<dbReference type="Gene3D" id="3.40.50.150">
    <property type="entry name" value="Vaccinia Virus protein VP39"/>
    <property type="match status" value="1"/>
</dbReference>
<dbReference type="Proteomes" id="UP000292346">
    <property type="component" value="Unassembled WGS sequence"/>
</dbReference>
<sequence length="253" mass="27030">MAYPVALGEALRDELGLDGQGRLLDVGCGPGSLTLLLAPYFTEAVGVDADGDMLDVAAARADQVGVPNAVWRQLRAEELPGDLGTFQVVAFAQSFHWMDQALVAGLVRGMLAPSGAWVHVGATTHRGIEGIAELPHPRPPWDRIDELVARYLGPVRRAGQGVLPTGTRPGEEEVMRAAGYAGPTRLIVGGNEIEDRTVDDVVASVFSLSSSTPHLFGADRAAFEADLRDLLTDAADNGLFAEQRREIEAVVWR</sequence>
<dbReference type="PANTHER" id="PTHR44942:SF4">
    <property type="entry name" value="METHYLTRANSFERASE TYPE 11 DOMAIN-CONTAINING PROTEIN"/>
    <property type="match status" value="1"/>
</dbReference>
<dbReference type="EMBL" id="SJJZ01000006">
    <property type="protein sequence ID" value="TCC02005.1"/>
    <property type="molecule type" value="Genomic_DNA"/>
</dbReference>
<accession>A0A4R0GVI1</accession>
<protein>
    <submittedName>
        <fullName evidence="4">Class I SAM-dependent methyltransferase</fullName>
    </submittedName>
</protein>
<evidence type="ECO:0000256" key="1">
    <source>
        <dbReference type="ARBA" id="ARBA00022603"/>
    </source>
</evidence>
<evidence type="ECO:0000256" key="2">
    <source>
        <dbReference type="ARBA" id="ARBA00022679"/>
    </source>
</evidence>
<keyword evidence="5" id="KW-1185">Reference proteome</keyword>
<name>A0A4R0GVI1_9ACTN</name>